<evidence type="ECO:0000256" key="10">
    <source>
        <dbReference type="ARBA" id="ARBA00022723"/>
    </source>
</evidence>
<evidence type="ECO:0000256" key="6">
    <source>
        <dbReference type="ARBA" id="ARBA00013023"/>
    </source>
</evidence>
<feature type="domain" description="Mur ligase C-terminal" evidence="18">
    <location>
        <begin position="322"/>
        <end position="442"/>
    </location>
</feature>
<sequence>MNEYEILYQESLDYLYSFVDYSLTRNFRYTPDKFNLDRIFKFLELLGNPQDKFFVFHVAGTKGKGSTSALIASALKAEGYRVGFYTSPHLQDYTERIQVNGEEISREDFVHLVEEIKPFVAMVPQLTTFEITTGMAFLYFARKGCHVAVIEVGLGGRLDATNVVTPTVSVITSLSMDHMNVLGDTLAKIAFEKAGIIKPGKPVVTSPQLPEAMAVLEQVARERGSALYKVGVDFHFAPWSHDLEGQTLFVWKEDEQDMVNSFIESGAHTDWEPLRLRIPLLGYHQVQNAATAYAALQIGKTCGVPVSDAAIQKGFSTVYWPGRFEILNRNPMLIVDSAHNRDSALKLRLTLDDYLPGKPVILLFGVSEDKDIAGMLGELLPRVKRVITTQSVHPRAMDAQTLVEWIHRYGVRAEAIVPVEKALASAMEIAQKSEAVILATGSLFVAAAVRHAWQNMLQPQFHQSNL</sequence>
<dbReference type="Proteomes" id="UP000008922">
    <property type="component" value="Chromosome"/>
</dbReference>
<dbReference type="NCBIfam" id="TIGR01499">
    <property type="entry name" value="folC"/>
    <property type="match status" value="1"/>
</dbReference>
<dbReference type="EC" id="6.3.2.17" evidence="7"/>
<dbReference type="InterPro" id="IPR013221">
    <property type="entry name" value="Mur_ligase_cen"/>
</dbReference>
<dbReference type="GO" id="GO:0005737">
    <property type="term" value="C:cytoplasm"/>
    <property type="evidence" value="ECO:0007669"/>
    <property type="project" value="TreeGrafter"/>
</dbReference>
<evidence type="ECO:0000256" key="15">
    <source>
        <dbReference type="ARBA" id="ARBA00030592"/>
    </source>
</evidence>
<dbReference type="Gene3D" id="3.90.190.20">
    <property type="entry name" value="Mur ligase, C-terminal domain"/>
    <property type="match status" value="1"/>
</dbReference>
<dbReference type="InterPro" id="IPR036565">
    <property type="entry name" value="Mur-like_cat_sf"/>
</dbReference>
<dbReference type="GO" id="GO:0004326">
    <property type="term" value="F:tetrahydrofolylpolyglutamate synthase activity"/>
    <property type="evidence" value="ECO:0007669"/>
    <property type="project" value="UniProtKB-EC"/>
</dbReference>
<dbReference type="STRING" id="926569.ANT_15320"/>
<comment type="pathway">
    <text evidence="2">Cofactor biosynthesis; tetrahydrofolate biosynthesis; 7,8-dihydrofolate from 2-amino-4-hydroxy-6-hydroxymethyl-7,8-dihydropteridine diphosphate and 4-aminobenzoate: step 2/2.</text>
</comment>
<proteinExistence type="inferred from homology"/>
<dbReference type="FunCoup" id="E8N546">
    <property type="interactions" value="413"/>
</dbReference>
<dbReference type="PANTHER" id="PTHR11136:SF0">
    <property type="entry name" value="DIHYDROFOLATE SYNTHETASE-RELATED"/>
    <property type="match status" value="1"/>
</dbReference>
<comment type="subunit">
    <text evidence="5">Monomer.</text>
</comment>
<dbReference type="PIRSF" id="PIRSF001563">
    <property type="entry name" value="Folylpolyglu_synth"/>
    <property type="match status" value="1"/>
</dbReference>
<evidence type="ECO:0000259" key="18">
    <source>
        <dbReference type="Pfam" id="PF02875"/>
    </source>
</evidence>
<dbReference type="GO" id="GO:0008841">
    <property type="term" value="F:dihydrofolate synthase activity"/>
    <property type="evidence" value="ECO:0007669"/>
    <property type="project" value="UniProtKB-EC"/>
</dbReference>
<evidence type="ECO:0000256" key="5">
    <source>
        <dbReference type="ARBA" id="ARBA00011245"/>
    </source>
</evidence>
<dbReference type="EC" id="6.3.2.12" evidence="6"/>
<gene>
    <name evidence="20" type="primary">folC</name>
    <name evidence="20" type="ordered locus">ANT_15320</name>
</gene>
<dbReference type="InterPro" id="IPR036615">
    <property type="entry name" value="Mur_ligase_C_dom_sf"/>
</dbReference>
<dbReference type="InterPro" id="IPR004101">
    <property type="entry name" value="Mur_ligase_C"/>
</dbReference>
<keyword evidence="14" id="KW-0289">Folate biosynthesis</keyword>
<dbReference type="GO" id="GO:0046656">
    <property type="term" value="P:folic acid biosynthetic process"/>
    <property type="evidence" value="ECO:0007669"/>
    <property type="project" value="UniProtKB-KW"/>
</dbReference>
<dbReference type="AlphaFoldDB" id="E8N546"/>
<dbReference type="Pfam" id="PF02875">
    <property type="entry name" value="Mur_ligase_C"/>
    <property type="match status" value="1"/>
</dbReference>
<dbReference type="HOGENOM" id="CLU_015869_1_2_0"/>
<evidence type="ECO:0000256" key="2">
    <source>
        <dbReference type="ARBA" id="ARBA00004799"/>
    </source>
</evidence>
<dbReference type="InterPro" id="IPR001645">
    <property type="entry name" value="Folylpolyglutamate_synth"/>
</dbReference>
<evidence type="ECO:0000256" key="7">
    <source>
        <dbReference type="ARBA" id="ARBA00013025"/>
    </source>
</evidence>
<dbReference type="RefSeq" id="WP_013559942.1">
    <property type="nucleotide sequence ID" value="NC_014960.1"/>
</dbReference>
<dbReference type="PANTHER" id="PTHR11136">
    <property type="entry name" value="FOLYLPOLYGLUTAMATE SYNTHASE-RELATED"/>
    <property type="match status" value="1"/>
</dbReference>
<comment type="catalytic activity">
    <reaction evidence="17">
        <text>7,8-dihydropteroate + L-glutamate + ATP = 7,8-dihydrofolate + ADP + phosphate + H(+)</text>
        <dbReference type="Rhea" id="RHEA:23584"/>
        <dbReference type="ChEBI" id="CHEBI:15378"/>
        <dbReference type="ChEBI" id="CHEBI:17839"/>
        <dbReference type="ChEBI" id="CHEBI:29985"/>
        <dbReference type="ChEBI" id="CHEBI:30616"/>
        <dbReference type="ChEBI" id="CHEBI:43474"/>
        <dbReference type="ChEBI" id="CHEBI:57451"/>
        <dbReference type="ChEBI" id="CHEBI:456216"/>
        <dbReference type="EC" id="6.3.2.12"/>
    </reaction>
</comment>
<dbReference type="FunFam" id="3.40.1190.10:FF:000004">
    <property type="entry name" value="Dihydrofolate synthase/folylpolyglutamate synthase"/>
    <property type="match status" value="1"/>
</dbReference>
<dbReference type="KEGG" id="atm:ANT_15320"/>
<dbReference type="OrthoDB" id="9809356at2"/>
<keyword evidence="11" id="KW-0547">Nucleotide-binding</keyword>
<dbReference type="InParanoid" id="E8N546"/>
<dbReference type="PROSITE" id="PS01012">
    <property type="entry name" value="FOLYLPOLYGLU_SYNT_2"/>
    <property type="match status" value="1"/>
</dbReference>
<comment type="catalytic activity">
    <reaction evidence="16">
        <text>(6S)-5,6,7,8-tetrahydrofolyl-(gamma-L-Glu)(n) + L-glutamate + ATP = (6S)-5,6,7,8-tetrahydrofolyl-(gamma-L-Glu)(n+1) + ADP + phosphate + H(+)</text>
        <dbReference type="Rhea" id="RHEA:10580"/>
        <dbReference type="Rhea" id="RHEA-COMP:14738"/>
        <dbReference type="Rhea" id="RHEA-COMP:14740"/>
        <dbReference type="ChEBI" id="CHEBI:15378"/>
        <dbReference type="ChEBI" id="CHEBI:29985"/>
        <dbReference type="ChEBI" id="CHEBI:30616"/>
        <dbReference type="ChEBI" id="CHEBI:43474"/>
        <dbReference type="ChEBI" id="CHEBI:141005"/>
        <dbReference type="ChEBI" id="CHEBI:456216"/>
        <dbReference type="EC" id="6.3.2.17"/>
    </reaction>
</comment>
<feature type="domain" description="Mur ligase central" evidence="19">
    <location>
        <begin position="58"/>
        <end position="295"/>
    </location>
</feature>
<evidence type="ECO:0000256" key="8">
    <source>
        <dbReference type="ARBA" id="ARBA00019357"/>
    </source>
</evidence>
<comment type="pathway">
    <text evidence="3">Cofactor biosynthesis; tetrahydrofolylpolyglutamate biosynthesis.</text>
</comment>
<dbReference type="EMBL" id="AP012029">
    <property type="protein sequence ID" value="BAJ63560.1"/>
    <property type="molecule type" value="Genomic_DNA"/>
</dbReference>
<dbReference type="GO" id="GO:0005524">
    <property type="term" value="F:ATP binding"/>
    <property type="evidence" value="ECO:0007669"/>
    <property type="project" value="UniProtKB-KW"/>
</dbReference>
<dbReference type="eggNOG" id="COG0285">
    <property type="taxonomic scope" value="Bacteria"/>
</dbReference>
<reference evidence="20 21" key="1">
    <citation type="submission" date="2010-12" db="EMBL/GenBank/DDBJ databases">
        <title>Whole genome sequence of Anaerolinea thermophila UNI-1.</title>
        <authorList>
            <person name="Narita-Yamada S."/>
            <person name="Kishi E."/>
            <person name="Watanabe Y."/>
            <person name="Takasaki K."/>
            <person name="Ankai A."/>
            <person name="Oguchi A."/>
            <person name="Fukui S."/>
            <person name="Takahashi M."/>
            <person name="Yashiro I."/>
            <person name="Hosoyama A."/>
            <person name="Sekiguchi Y."/>
            <person name="Hanada S."/>
            <person name="Fujita N."/>
        </authorList>
    </citation>
    <scope>NUCLEOTIDE SEQUENCE [LARGE SCALE GENOMIC DNA]</scope>
    <source>
        <strain evidence="21">DSM 14523 / JCM 11388 / NBRC 100420 / UNI-1</strain>
    </source>
</reference>
<evidence type="ECO:0000256" key="11">
    <source>
        <dbReference type="ARBA" id="ARBA00022741"/>
    </source>
</evidence>
<dbReference type="Gene3D" id="3.40.1190.10">
    <property type="entry name" value="Mur-like, catalytic domain"/>
    <property type="match status" value="1"/>
</dbReference>
<comment type="cofactor">
    <cofactor evidence="1">
        <name>Mg(2+)</name>
        <dbReference type="ChEBI" id="CHEBI:18420"/>
    </cofactor>
</comment>
<protein>
    <recommendedName>
        <fullName evidence="8">Dihydrofolate synthase/folylpolyglutamate synthase</fullName>
        <ecNumber evidence="6">6.3.2.12</ecNumber>
        <ecNumber evidence="7">6.3.2.17</ecNumber>
    </recommendedName>
    <alternativeName>
        <fullName evidence="15">Tetrahydrofolylpolyglutamate synthase</fullName>
    </alternativeName>
</protein>
<evidence type="ECO:0000256" key="12">
    <source>
        <dbReference type="ARBA" id="ARBA00022840"/>
    </source>
</evidence>
<evidence type="ECO:0000256" key="3">
    <source>
        <dbReference type="ARBA" id="ARBA00005150"/>
    </source>
</evidence>
<evidence type="ECO:0000256" key="14">
    <source>
        <dbReference type="ARBA" id="ARBA00022909"/>
    </source>
</evidence>
<evidence type="ECO:0000313" key="20">
    <source>
        <dbReference type="EMBL" id="BAJ63560.1"/>
    </source>
</evidence>
<keyword evidence="9 20" id="KW-0436">Ligase</keyword>
<comment type="similarity">
    <text evidence="4">Belongs to the folylpolyglutamate synthase family.</text>
</comment>
<evidence type="ECO:0000256" key="16">
    <source>
        <dbReference type="ARBA" id="ARBA00047493"/>
    </source>
</evidence>
<dbReference type="SUPFAM" id="SSF53623">
    <property type="entry name" value="MurD-like peptide ligases, catalytic domain"/>
    <property type="match status" value="1"/>
</dbReference>
<accession>E8N546</accession>
<name>E8N546_ANATU</name>
<evidence type="ECO:0000256" key="17">
    <source>
        <dbReference type="ARBA" id="ARBA00049161"/>
    </source>
</evidence>
<dbReference type="InterPro" id="IPR018109">
    <property type="entry name" value="Folylpolyglutamate_synth_CS"/>
</dbReference>
<keyword evidence="10" id="KW-0479">Metal-binding</keyword>
<keyword evidence="12" id="KW-0067">ATP-binding</keyword>
<evidence type="ECO:0000256" key="1">
    <source>
        <dbReference type="ARBA" id="ARBA00001946"/>
    </source>
</evidence>
<evidence type="ECO:0000256" key="4">
    <source>
        <dbReference type="ARBA" id="ARBA00008276"/>
    </source>
</evidence>
<organism evidence="20 21">
    <name type="scientific">Anaerolinea thermophila (strain DSM 14523 / JCM 11388 / NBRC 100420 / UNI-1)</name>
    <dbReference type="NCBI Taxonomy" id="926569"/>
    <lineage>
        <taxon>Bacteria</taxon>
        <taxon>Bacillati</taxon>
        <taxon>Chloroflexota</taxon>
        <taxon>Anaerolineae</taxon>
        <taxon>Anaerolineales</taxon>
        <taxon>Anaerolineaceae</taxon>
        <taxon>Anaerolinea</taxon>
    </lineage>
</organism>
<evidence type="ECO:0000256" key="9">
    <source>
        <dbReference type="ARBA" id="ARBA00022598"/>
    </source>
</evidence>
<keyword evidence="21" id="KW-1185">Reference proteome</keyword>
<evidence type="ECO:0000256" key="13">
    <source>
        <dbReference type="ARBA" id="ARBA00022842"/>
    </source>
</evidence>
<dbReference type="Pfam" id="PF08245">
    <property type="entry name" value="Mur_ligase_M"/>
    <property type="match status" value="1"/>
</dbReference>
<dbReference type="SUPFAM" id="SSF53244">
    <property type="entry name" value="MurD-like peptide ligases, peptide-binding domain"/>
    <property type="match status" value="1"/>
</dbReference>
<evidence type="ECO:0000313" key="21">
    <source>
        <dbReference type="Proteomes" id="UP000008922"/>
    </source>
</evidence>
<evidence type="ECO:0000259" key="19">
    <source>
        <dbReference type="Pfam" id="PF08245"/>
    </source>
</evidence>
<dbReference type="GO" id="GO:0046872">
    <property type="term" value="F:metal ion binding"/>
    <property type="evidence" value="ECO:0007669"/>
    <property type="project" value="UniProtKB-KW"/>
</dbReference>
<keyword evidence="13" id="KW-0460">Magnesium</keyword>